<comment type="caution">
    <text evidence="3">The sequence shown here is derived from an EMBL/GenBank/DDBJ whole genome shotgun (WGS) entry which is preliminary data.</text>
</comment>
<name>A0ABR1AY00_POLSC</name>
<comment type="similarity">
    <text evidence="1">Belongs to the SAPAP family.</text>
</comment>
<proteinExistence type="inferred from homology"/>
<organism evidence="3 4">
    <name type="scientific">Polyplax serrata</name>
    <name type="common">Common mouse louse</name>
    <dbReference type="NCBI Taxonomy" id="468196"/>
    <lineage>
        <taxon>Eukaryota</taxon>
        <taxon>Metazoa</taxon>
        <taxon>Ecdysozoa</taxon>
        <taxon>Arthropoda</taxon>
        <taxon>Hexapoda</taxon>
        <taxon>Insecta</taxon>
        <taxon>Pterygota</taxon>
        <taxon>Neoptera</taxon>
        <taxon>Paraneoptera</taxon>
        <taxon>Psocodea</taxon>
        <taxon>Troctomorpha</taxon>
        <taxon>Phthiraptera</taxon>
        <taxon>Anoplura</taxon>
        <taxon>Polyplacidae</taxon>
        <taxon>Polyplax</taxon>
    </lineage>
</organism>
<evidence type="ECO:0000256" key="2">
    <source>
        <dbReference type="SAM" id="MobiDB-lite"/>
    </source>
</evidence>
<gene>
    <name evidence="3" type="ORF">RUM44_005759</name>
</gene>
<dbReference type="Pfam" id="PF03359">
    <property type="entry name" value="GKAP"/>
    <property type="match status" value="1"/>
</dbReference>
<evidence type="ECO:0000256" key="1">
    <source>
        <dbReference type="ARBA" id="ARBA00008839"/>
    </source>
</evidence>
<dbReference type="EMBL" id="JAWJWF010000006">
    <property type="protein sequence ID" value="KAK6631233.1"/>
    <property type="molecule type" value="Genomic_DNA"/>
</dbReference>
<dbReference type="Proteomes" id="UP001359485">
    <property type="component" value="Unassembled WGS sequence"/>
</dbReference>
<feature type="region of interest" description="Disordered" evidence="2">
    <location>
        <begin position="50"/>
        <end position="72"/>
    </location>
</feature>
<accession>A0ABR1AY00</accession>
<evidence type="ECO:0000313" key="4">
    <source>
        <dbReference type="Proteomes" id="UP001359485"/>
    </source>
</evidence>
<protein>
    <submittedName>
        <fullName evidence="3">Uncharacterized protein</fullName>
    </submittedName>
</protein>
<sequence>MLVQWKAEKQKKLEEERKKKKPIFKVGIVQKKVTGSPLILDKNFVSRKQKLSANQRNHSMTTRSKAKASSDATNGVSHYMNQHREPQKMSFCRIEKDICKPLNSYKFKLPKSVAELGQCRTLTYPNSPQFTNKIREPEKSCENKSNRKKGNTISLTYNKKQEISFNESSPGKGGTPINVVSTNCAEKDPTLKPIYYSPFIEEREDLTSRDGHEVGEFQTKILLFKNYITSETKRLLDKCNTWKIICDKNTDIPQEILGEIYSVTGKTILLTSDKFRQFKDLIEKCEAKDPLIKLEDLQGFQDWISIEVHRIEIDFNHLEERKKNNWAVEVPKTDENIVKVSRNVRKKVKKPMGKSNIRDHINAVRNGLKALKDNDGHMKSMILTPKRNNTNLKGQLRSPKYSTEKHFGGVDLPEKDINNCIKSVSPNATLTYENALAKPTTDLMTPDNARVIILRSGSKVRQQCKGLDEKYFRPVLPESDSPFHLVRNSSKAHGSPKLPTRTSSRISNLACVR</sequence>
<feature type="compositionally biased region" description="Polar residues" evidence="2">
    <location>
        <begin position="51"/>
        <end position="63"/>
    </location>
</feature>
<feature type="region of interest" description="Disordered" evidence="2">
    <location>
        <begin position="483"/>
        <end position="507"/>
    </location>
</feature>
<dbReference type="PANTHER" id="PTHR12353">
    <property type="entry name" value="DISKS LARGE-ASSOCIATED PROTEIN DAP SAP90/PSD-95-ASSOCIATED PROTEIN"/>
    <property type="match status" value="1"/>
</dbReference>
<dbReference type="PANTHER" id="PTHR12353:SF1">
    <property type="entry name" value="DISKS LARGE-ASSOCIATED PROTEIN 5"/>
    <property type="match status" value="1"/>
</dbReference>
<reference evidence="3 4" key="1">
    <citation type="submission" date="2023-09" db="EMBL/GenBank/DDBJ databases">
        <title>Genomes of two closely related lineages of the louse Polyplax serrata with different host specificities.</title>
        <authorList>
            <person name="Martinu J."/>
            <person name="Tarabai H."/>
            <person name="Stefka J."/>
            <person name="Hypsa V."/>
        </authorList>
    </citation>
    <scope>NUCLEOTIDE SEQUENCE [LARGE SCALE GENOMIC DNA]</scope>
    <source>
        <strain evidence="3">98ZLc_SE</strain>
    </source>
</reference>
<keyword evidence="4" id="KW-1185">Reference proteome</keyword>
<dbReference type="InterPro" id="IPR005026">
    <property type="entry name" value="SAPAP"/>
</dbReference>
<evidence type="ECO:0000313" key="3">
    <source>
        <dbReference type="EMBL" id="KAK6631233.1"/>
    </source>
</evidence>